<dbReference type="EC" id="1.18.1.-" evidence="9"/>
<keyword evidence="13" id="KW-1185">Reference proteome</keyword>
<dbReference type="EMBL" id="MU167300">
    <property type="protein sequence ID" value="KAG0144216.1"/>
    <property type="molecule type" value="Genomic_DNA"/>
</dbReference>
<dbReference type="Gene3D" id="2.40.30.10">
    <property type="entry name" value="Translation factors"/>
    <property type="match status" value="1"/>
</dbReference>
<dbReference type="GO" id="GO:0016651">
    <property type="term" value="F:oxidoreductase activity, acting on NAD(P)H"/>
    <property type="evidence" value="ECO:0007669"/>
    <property type="project" value="UniProtKB-UniRule"/>
</dbReference>
<keyword evidence="9" id="KW-0496">Mitochondrion</keyword>
<evidence type="ECO:0000256" key="5">
    <source>
        <dbReference type="ARBA" id="ARBA00022643"/>
    </source>
</evidence>
<feature type="binding site" evidence="9">
    <location>
        <position position="136"/>
    </location>
    <ligand>
        <name>FMN</name>
        <dbReference type="ChEBI" id="CHEBI:58210"/>
    </ligand>
</feature>
<evidence type="ECO:0000313" key="13">
    <source>
        <dbReference type="Proteomes" id="UP000886653"/>
    </source>
</evidence>
<feature type="domain" description="Flavodoxin-like" evidence="10">
    <location>
        <begin position="10"/>
        <end position="154"/>
    </location>
</feature>
<dbReference type="GO" id="GO:0016226">
    <property type="term" value="P:iron-sulfur cluster assembly"/>
    <property type="evidence" value="ECO:0007669"/>
    <property type="project" value="UniProtKB-UniRule"/>
</dbReference>
<evidence type="ECO:0000256" key="8">
    <source>
        <dbReference type="ARBA" id="ARBA00023002"/>
    </source>
</evidence>
<protein>
    <recommendedName>
        <fullName evidence="9">NADPH-dependent diflavin oxidoreductase 1</fullName>
        <ecNumber evidence="9">1.18.1.-</ecNumber>
    </recommendedName>
    <alternativeName>
        <fullName evidence="9">NADPH-dependent FMN and FAD-containing oxidoreductase</fullName>
    </alternativeName>
</protein>
<keyword evidence="6 9" id="KW-0274">FAD</keyword>
<evidence type="ECO:0000256" key="1">
    <source>
        <dbReference type="ARBA" id="ARBA00001917"/>
    </source>
</evidence>
<comment type="subunit">
    <text evidence="9">Interacts with DRE2; as part of the cytosolic iron-sulfur (Fe-S) protein assembly (CIA) machinery.</text>
</comment>
<dbReference type="InterPro" id="IPR039261">
    <property type="entry name" value="FNR_nucleotide-bd"/>
</dbReference>
<dbReference type="Gene3D" id="1.20.990.10">
    <property type="entry name" value="NADPH-cytochrome p450 Reductase, Chain A, domain 3"/>
    <property type="match status" value="1"/>
</dbReference>
<dbReference type="OrthoDB" id="1856718at2759"/>
<dbReference type="Pfam" id="PF00175">
    <property type="entry name" value="NAD_binding_1"/>
    <property type="match status" value="1"/>
</dbReference>
<dbReference type="InterPro" id="IPR023173">
    <property type="entry name" value="NADPH_Cyt_P450_Rdtase_alpha"/>
</dbReference>
<dbReference type="HAMAP" id="MF_03178">
    <property type="entry name" value="NDOR1"/>
    <property type="match status" value="1"/>
</dbReference>
<dbReference type="Gene3D" id="3.40.50.80">
    <property type="entry name" value="Nucleotide-binding domain of ferredoxin-NADP reductase (FNR) module"/>
    <property type="match status" value="1"/>
</dbReference>
<dbReference type="SUPFAM" id="SSF63380">
    <property type="entry name" value="Riboflavin synthase domain-like"/>
    <property type="match status" value="1"/>
</dbReference>
<dbReference type="InterPro" id="IPR008254">
    <property type="entry name" value="Flavodoxin/NO_synth"/>
</dbReference>
<dbReference type="InterPro" id="IPR001094">
    <property type="entry name" value="Flavdoxin-like"/>
</dbReference>
<evidence type="ECO:0000259" key="10">
    <source>
        <dbReference type="PROSITE" id="PS50902"/>
    </source>
</evidence>
<evidence type="ECO:0000259" key="11">
    <source>
        <dbReference type="PROSITE" id="PS51384"/>
    </source>
</evidence>
<dbReference type="InterPro" id="IPR001433">
    <property type="entry name" value="OxRdtase_FAD/NAD-bd"/>
</dbReference>
<comment type="cofactor">
    <cofactor evidence="1 9">
        <name>FMN</name>
        <dbReference type="ChEBI" id="CHEBI:58210"/>
    </cofactor>
</comment>
<dbReference type="PRINTS" id="PR00371">
    <property type="entry name" value="FPNCR"/>
</dbReference>
<dbReference type="InterPro" id="IPR029039">
    <property type="entry name" value="Flavoprotein-like_sf"/>
</dbReference>
<evidence type="ECO:0000256" key="3">
    <source>
        <dbReference type="ARBA" id="ARBA00022490"/>
    </source>
</evidence>
<accession>A0A9P6T9K7</accession>
<dbReference type="AlphaFoldDB" id="A0A9P6T9K7"/>
<name>A0A9P6T9K7_9BASI</name>
<evidence type="ECO:0000256" key="2">
    <source>
        <dbReference type="ARBA" id="ARBA00001974"/>
    </source>
</evidence>
<feature type="binding site" evidence="9">
    <location>
        <begin position="16"/>
        <end position="21"/>
    </location>
    <ligand>
        <name>FMN</name>
        <dbReference type="ChEBI" id="CHEBI:58210"/>
    </ligand>
</feature>
<dbReference type="PROSITE" id="PS51384">
    <property type="entry name" value="FAD_FR"/>
    <property type="match status" value="1"/>
</dbReference>
<feature type="binding site" evidence="9">
    <location>
        <position position="589"/>
    </location>
    <ligand>
        <name>FAD</name>
        <dbReference type="ChEBI" id="CHEBI:57692"/>
    </ligand>
</feature>
<dbReference type="GO" id="GO:0005829">
    <property type="term" value="C:cytosol"/>
    <property type="evidence" value="ECO:0007669"/>
    <property type="project" value="TreeGrafter"/>
</dbReference>
<feature type="binding site" evidence="9">
    <location>
        <begin position="506"/>
        <end position="507"/>
    </location>
    <ligand>
        <name>NADP(+)</name>
        <dbReference type="ChEBI" id="CHEBI:58349"/>
    </ligand>
</feature>
<feature type="binding site" evidence="9">
    <location>
        <position position="344"/>
    </location>
    <ligand>
        <name>FAD</name>
        <dbReference type="ChEBI" id="CHEBI:57692"/>
    </ligand>
</feature>
<dbReference type="InterPro" id="IPR001709">
    <property type="entry name" value="Flavoprot_Pyr_Nucl_cyt_Rdtase"/>
</dbReference>
<dbReference type="SUPFAM" id="SSF52343">
    <property type="entry name" value="Ferredoxin reductase-like, C-terminal NADP-linked domain"/>
    <property type="match status" value="1"/>
</dbReference>
<dbReference type="PANTHER" id="PTHR19384">
    <property type="entry name" value="NITRIC OXIDE SYNTHASE-RELATED"/>
    <property type="match status" value="1"/>
</dbReference>
<organism evidence="12 13">
    <name type="scientific">Cronartium quercuum f. sp. fusiforme G11</name>
    <dbReference type="NCBI Taxonomy" id="708437"/>
    <lineage>
        <taxon>Eukaryota</taxon>
        <taxon>Fungi</taxon>
        <taxon>Dikarya</taxon>
        <taxon>Basidiomycota</taxon>
        <taxon>Pucciniomycotina</taxon>
        <taxon>Pucciniomycetes</taxon>
        <taxon>Pucciniales</taxon>
        <taxon>Coleosporiaceae</taxon>
        <taxon>Cronartium</taxon>
    </lineage>
</organism>
<feature type="domain" description="FAD-binding FR-type" evidence="11">
    <location>
        <begin position="199"/>
        <end position="435"/>
    </location>
</feature>
<dbReference type="Gene3D" id="3.40.50.360">
    <property type="match status" value="1"/>
</dbReference>
<dbReference type="InterPro" id="IPR003097">
    <property type="entry name" value="CysJ-like_FAD-binding"/>
</dbReference>
<dbReference type="Proteomes" id="UP000886653">
    <property type="component" value="Unassembled WGS sequence"/>
</dbReference>
<dbReference type="InterPro" id="IPR017927">
    <property type="entry name" value="FAD-bd_FR_type"/>
</dbReference>
<feature type="binding site" evidence="9">
    <location>
        <begin position="408"/>
        <end position="411"/>
    </location>
    <ligand>
        <name>FAD</name>
        <dbReference type="ChEBI" id="CHEBI:57692"/>
    </ligand>
</feature>
<comment type="similarity">
    <text evidence="9">In the C-terminal section; belongs to the flavoprotein pyridine nucleotide cytochrome reductase family.</text>
</comment>
<evidence type="ECO:0000256" key="6">
    <source>
        <dbReference type="ARBA" id="ARBA00022827"/>
    </source>
</evidence>
<comment type="subcellular location">
    <subcellularLocation>
        <location evidence="9">Cytoplasm</location>
    </subcellularLocation>
    <subcellularLocation>
        <location evidence="9">Mitochondrion</location>
    </subcellularLocation>
    <text evidence="9">Relocalizes to mitochondria after H(2)O(2) exposure.</text>
</comment>
<evidence type="ECO:0000313" key="12">
    <source>
        <dbReference type="EMBL" id="KAG0144216.1"/>
    </source>
</evidence>
<feature type="binding site" evidence="9">
    <location>
        <begin position="63"/>
        <end position="66"/>
    </location>
    <ligand>
        <name>FMN</name>
        <dbReference type="ChEBI" id="CHEBI:58210"/>
    </ligand>
</feature>
<feature type="binding site" evidence="9">
    <location>
        <begin position="374"/>
        <end position="377"/>
    </location>
    <ligand>
        <name>FAD</name>
        <dbReference type="ChEBI" id="CHEBI:57692"/>
    </ligand>
</feature>
<dbReference type="Pfam" id="PF00258">
    <property type="entry name" value="Flavodoxin_1"/>
    <property type="match status" value="1"/>
</dbReference>
<comment type="function">
    <text evidence="9">NADPH-dependent reductase which is a central component of the cytosolic iron-sulfur (Fe-S) protein assembly (CIA) machinery. Transfers electrons from NADPH via its FAD and FMN prosthetic groups to the [2Fe-2S] cluster of DRE2, another key component of the CIA machinery. In turn, this reduced cluster provides electrons for assembly of cytosolic iron-sulfur cluster proteins. Positively controls H(2)O(2)-induced cell death.</text>
</comment>
<comment type="similarity">
    <text evidence="9">Belongs to the NADPH-dependent diflavin oxidoreductase NDOR1 family.</text>
</comment>
<comment type="cofactor">
    <cofactor evidence="2 9">
        <name>FAD</name>
        <dbReference type="ChEBI" id="CHEBI:57692"/>
    </cofactor>
</comment>
<feature type="binding site" evidence="9">
    <location>
        <position position="449"/>
    </location>
    <ligand>
        <name>NADP(+)</name>
        <dbReference type="ChEBI" id="CHEBI:58349"/>
    </ligand>
</feature>
<keyword evidence="4 9" id="KW-0285">Flavoprotein</keyword>
<dbReference type="GO" id="GO:0010181">
    <property type="term" value="F:FMN binding"/>
    <property type="evidence" value="ECO:0007669"/>
    <property type="project" value="UniProtKB-UniRule"/>
</dbReference>
<proteinExistence type="inferred from homology"/>
<reference evidence="12" key="1">
    <citation type="submission" date="2013-11" db="EMBL/GenBank/DDBJ databases">
        <title>Genome sequence of the fusiform rust pathogen reveals effectors for host alternation and coevolution with pine.</title>
        <authorList>
            <consortium name="DOE Joint Genome Institute"/>
            <person name="Smith K."/>
            <person name="Pendleton A."/>
            <person name="Kubisiak T."/>
            <person name="Anderson C."/>
            <person name="Salamov A."/>
            <person name="Aerts A."/>
            <person name="Riley R."/>
            <person name="Clum A."/>
            <person name="Lindquist E."/>
            <person name="Ence D."/>
            <person name="Campbell M."/>
            <person name="Kronenberg Z."/>
            <person name="Feau N."/>
            <person name="Dhillon B."/>
            <person name="Hamelin R."/>
            <person name="Burleigh J."/>
            <person name="Smith J."/>
            <person name="Yandell M."/>
            <person name="Nelson C."/>
            <person name="Grigoriev I."/>
            <person name="Davis J."/>
        </authorList>
    </citation>
    <scope>NUCLEOTIDE SEQUENCE</scope>
    <source>
        <strain evidence="12">G11</strain>
    </source>
</reference>
<dbReference type="SUPFAM" id="SSF52218">
    <property type="entry name" value="Flavoproteins"/>
    <property type="match status" value="1"/>
</dbReference>
<keyword evidence="7 9" id="KW-0521">NADP</keyword>
<evidence type="ECO:0000256" key="4">
    <source>
        <dbReference type="ARBA" id="ARBA00022630"/>
    </source>
</evidence>
<gene>
    <name evidence="9" type="primary">TAH18</name>
    <name evidence="12" type="ORF">CROQUDRAFT_660286</name>
</gene>
<dbReference type="InterPro" id="IPR017938">
    <property type="entry name" value="Riboflavin_synthase-like_b-brl"/>
</dbReference>
<dbReference type="GO" id="GO:0050661">
    <property type="term" value="F:NADP binding"/>
    <property type="evidence" value="ECO:0007669"/>
    <property type="project" value="UniProtKB-UniRule"/>
</dbReference>
<dbReference type="FunFam" id="3.40.50.80:FF:000032">
    <property type="entry name" value="NADPH-dependent diflavin oxidoreductase 1"/>
    <property type="match status" value="1"/>
</dbReference>
<comment type="similarity">
    <text evidence="9">In the N-terminal section; belongs to the flavodoxin family.</text>
</comment>
<sequence length="590" mass="67441">MSTQTPTRRLLILYGSQTGTAEDVANQIALGARRLHLDTTISAMDECEPQSLFEDTYTIFVLSTTGQGSEPQNMKKIWKSICQAKLPLDLFQSLKFTIFGLGDSNYSKFNWAAKKLYRRLIQLGAIEFYSRGEADDQNPNGIDTTLIPWLASLWPTLLELMPLPLGLTILPDTDLLPARFTLKPCEHAQVSSSAALPVFSPTIATLSMNRRLTPIEHWQDTRHLEFDFGEDLNFLPGSVASLMPENHPDDVSRFLSLMKWDGIADQLFQWSSAIKGQPLLAPLAAPITLRQLFTTYFDILSVPKKSFINWLSYFTTNPDHTERLKEFCSFDGQDDLYDYINRPRRTILEVLSDFKSVSIPLDYIPDIFPRIRPRQFSIASSSKMFPRQIHLLVAVVNYRTRISTPRKGLCTSWLARLKPGSRVPVRIEPGWFKFPSDPNKAVICVGPGTGIAPFRSLIQERSIQDSKKMNHLIIYGCRNRDKDFYYRNEWEEFESRGICKFHSAASRDQERKHYVQHEIEKHADEVWELMSKQEASIYISGSAGQMPKAVRKALKGVCLSQGKMKEEEGKVDEHIEMLDRTGRLQEETWS</sequence>
<dbReference type="Pfam" id="PF00667">
    <property type="entry name" value="FAD_binding_1"/>
    <property type="match status" value="1"/>
</dbReference>
<dbReference type="PANTHER" id="PTHR19384:SF10">
    <property type="entry name" value="NADPH-DEPENDENT DIFLAVIN OXIDOREDUCTASE 1"/>
    <property type="match status" value="1"/>
</dbReference>
<keyword evidence="3 9" id="KW-0963">Cytoplasm</keyword>
<comment type="caution">
    <text evidence="12">The sequence shown here is derived from an EMBL/GenBank/DDBJ whole genome shotgun (WGS) entry which is preliminary data.</text>
</comment>
<evidence type="ECO:0000256" key="7">
    <source>
        <dbReference type="ARBA" id="ARBA00022857"/>
    </source>
</evidence>
<dbReference type="GO" id="GO:0005739">
    <property type="term" value="C:mitochondrion"/>
    <property type="evidence" value="ECO:0007669"/>
    <property type="project" value="UniProtKB-SubCell"/>
</dbReference>
<dbReference type="PRINTS" id="PR00369">
    <property type="entry name" value="FLAVODOXIN"/>
</dbReference>
<dbReference type="PROSITE" id="PS50902">
    <property type="entry name" value="FLAVODOXIN_LIKE"/>
    <property type="match status" value="1"/>
</dbReference>
<evidence type="ECO:0000256" key="9">
    <source>
        <dbReference type="HAMAP-Rule" id="MF_03178"/>
    </source>
</evidence>
<dbReference type="GO" id="GO:0050660">
    <property type="term" value="F:flavin adenine dinucleotide binding"/>
    <property type="evidence" value="ECO:0007669"/>
    <property type="project" value="UniProtKB-UniRule"/>
</dbReference>
<dbReference type="FunFam" id="3.40.50.360:FF:000034">
    <property type="entry name" value="NADPH-dependent diflavin oxidoreductase 1"/>
    <property type="match status" value="1"/>
</dbReference>
<keyword evidence="5 9" id="KW-0288">FMN</keyword>
<dbReference type="GO" id="GO:0160246">
    <property type="term" value="F:NADPH-iron-sulfur [2Fe-2S] protein oxidoreductase activity"/>
    <property type="evidence" value="ECO:0007669"/>
    <property type="project" value="InterPro"/>
</dbReference>
<feature type="binding site" evidence="9">
    <location>
        <begin position="512"/>
        <end position="516"/>
    </location>
    <ligand>
        <name>NADP(+)</name>
        <dbReference type="ChEBI" id="CHEBI:58349"/>
    </ligand>
</feature>
<dbReference type="InterPro" id="IPR028879">
    <property type="entry name" value="NDOR1"/>
</dbReference>
<comment type="caution">
    <text evidence="9">Lacks conserved residue(s) required for the propagation of feature annotation.</text>
</comment>
<comment type="catalytic activity">
    <reaction evidence="9">
        <text>2 oxidized [2Fe-2S]-[protein] + NADPH = 2 reduced [2Fe-2S]-[protein] + NADP(+) + H(+)</text>
        <dbReference type="Rhea" id="RHEA:67716"/>
        <dbReference type="Rhea" id="RHEA-COMP:17327"/>
        <dbReference type="Rhea" id="RHEA-COMP:17328"/>
        <dbReference type="ChEBI" id="CHEBI:15378"/>
        <dbReference type="ChEBI" id="CHEBI:33737"/>
        <dbReference type="ChEBI" id="CHEBI:33738"/>
        <dbReference type="ChEBI" id="CHEBI:57783"/>
        <dbReference type="ChEBI" id="CHEBI:58349"/>
    </reaction>
</comment>
<keyword evidence="8 9" id="KW-0560">Oxidoreductase</keyword>